<dbReference type="GO" id="GO:0003676">
    <property type="term" value="F:nucleic acid binding"/>
    <property type="evidence" value="ECO:0007669"/>
    <property type="project" value="InterPro"/>
</dbReference>
<dbReference type="Proteomes" id="UP000499080">
    <property type="component" value="Unassembled WGS sequence"/>
</dbReference>
<comment type="caution">
    <text evidence="2">The sequence shown here is derived from an EMBL/GenBank/DDBJ whole genome shotgun (WGS) entry which is preliminary data.</text>
</comment>
<evidence type="ECO:0000259" key="1">
    <source>
        <dbReference type="PROSITE" id="PS50994"/>
    </source>
</evidence>
<dbReference type="EMBL" id="BGPR01212636">
    <property type="protein sequence ID" value="GBN45416.1"/>
    <property type="molecule type" value="Genomic_DNA"/>
</dbReference>
<dbReference type="InterPro" id="IPR012337">
    <property type="entry name" value="RNaseH-like_sf"/>
</dbReference>
<dbReference type="InterPro" id="IPR001584">
    <property type="entry name" value="Integrase_cat-core"/>
</dbReference>
<reference evidence="2 3" key="1">
    <citation type="journal article" date="2019" name="Sci. Rep.">
        <title>Orb-weaving spider Araneus ventricosus genome elucidates the spidroin gene catalogue.</title>
        <authorList>
            <person name="Kono N."/>
            <person name="Nakamura H."/>
            <person name="Ohtoshi R."/>
            <person name="Moran D.A.P."/>
            <person name="Shinohara A."/>
            <person name="Yoshida Y."/>
            <person name="Fujiwara M."/>
            <person name="Mori M."/>
            <person name="Tomita M."/>
            <person name="Arakawa K."/>
        </authorList>
    </citation>
    <scope>NUCLEOTIDE SEQUENCE [LARGE SCALE GENOMIC DNA]</scope>
</reference>
<name>A0A4Y2P5X3_ARAVE</name>
<dbReference type="SUPFAM" id="SSF53098">
    <property type="entry name" value="Ribonuclease H-like"/>
    <property type="match status" value="1"/>
</dbReference>
<sequence length="179" mass="19987">KHTSGRFRHVNLDSVGPLPICCGFTYLLTSVDRFTRWPEAFPLPNQSASTVAEVLFSGWISRFGVSDAITTDQGQNFESDLFHALEKFLGIRKQSTTAYHPAANGIVERFHRQLKAALKCSLESTEKWIQKLPTILLGIRTALKEDIGSSAAELIYGTNLRYPGEFFPPLQVPRSTRSS</sequence>
<proteinExistence type="predicted"/>
<feature type="non-terminal residue" evidence="2">
    <location>
        <position position="1"/>
    </location>
</feature>
<protein>
    <recommendedName>
        <fullName evidence="1">Integrase catalytic domain-containing protein</fullName>
    </recommendedName>
</protein>
<evidence type="ECO:0000313" key="3">
    <source>
        <dbReference type="Proteomes" id="UP000499080"/>
    </source>
</evidence>
<dbReference type="GO" id="GO:0015074">
    <property type="term" value="P:DNA integration"/>
    <property type="evidence" value="ECO:0007669"/>
    <property type="project" value="InterPro"/>
</dbReference>
<dbReference type="Gene3D" id="3.30.420.10">
    <property type="entry name" value="Ribonuclease H-like superfamily/Ribonuclease H"/>
    <property type="match status" value="1"/>
</dbReference>
<dbReference type="Pfam" id="PF00665">
    <property type="entry name" value="rve"/>
    <property type="match status" value="1"/>
</dbReference>
<dbReference type="PANTHER" id="PTHR38681">
    <property type="entry name" value="RETROVIRUS-RELATED POL POLYPROTEIN FROM TRANSPOSON 412-LIKE PROTEIN-RELATED"/>
    <property type="match status" value="1"/>
</dbReference>
<evidence type="ECO:0000313" key="2">
    <source>
        <dbReference type="EMBL" id="GBN45416.1"/>
    </source>
</evidence>
<dbReference type="OrthoDB" id="6431229at2759"/>
<dbReference type="PANTHER" id="PTHR38681:SF1">
    <property type="entry name" value="RETROVIRUS-RELATED POL POLYPROTEIN FROM TRANSPOSON 412-LIKE PROTEIN"/>
    <property type="match status" value="1"/>
</dbReference>
<dbReference type="PROSITE" id="PS50994">
    <property type="entry name" value="INTEGRASE"/>
    <property type="match status" value="1"/>
</dbReference>
<keyword evidence="3" id="KW-1185">Reference proteome</keyword>
<gene>
    <name evidence="2" type="ORF">AVEN_8262_1</name>
</gene>
<organism evidence="2 3">
    <name type="scientific">Araneus ventricosus</name>
    <name type="common">Orbweaver spider</name>
    <name type="synonym">Epeira ventricosa</name>
    <dbReference type="NCBI Taxonomy" id="182803"/>
    <lineage>
        <taxon>Eukaryota</taxon>
        <taxon>Metazoa</taxon>
        <taxon>Ecdysozoa</taxon>
        <taxon>Arthropoda</taxon>
        <taxon>Chelicerata</taxon>
        <taxon>Arachnida</taxon>
        <taxon>Araneae</taxon>
        <taxon>Araneomorphae</taxon>
        <taxon>Entelegynae</taxon>
        <taxon>Araneoidea</taxon>
        <taxon>Araneidae</taxon>
        <taxon>Araneus</taxon>
    </lineage>
</organism>
<dbReference type="InterPro" id="IPR036397">
    <property type="entry name" value="RNaseH_sf"/>
</dbReference>
<dbReference type="AlphaFoldDB" id="A0A4Y2P5X3"/>
<accession>A0A4Y2P5X3</accession>
<dbReference type="FunFam" id="3.30.420.10:FF:000032">
    <property type="entry name" value="Retrovirus-related Pol polyprotein from transposon 297-like Protein"/>
    <property type="match status" value="1"/>
</dbReference>
<feature type="domain" description="Integrase catalytic" evidence="1">
    <location>
        <begin position="1"/>
        <end position="171"/>
    </location>
</feature>